<organism evidence="2 3">
    <name type="scientific">Microthlaspi erraticum</name>
    <dbReference type="NCBI Taxonomy" id="1685480"/>
    <lineage>
        <taxon>Eukaryota</taxon>
        <taxon>Viridiplantae</taxon>
        <taxon>Streptophyta</taxon>
        <taxon>Embryophyta</taxon>
        <taxon>Tracheophyta</taxon>
        <taxon>Spermatophyta</taxon>
        <taxon>Magnoliopsida</taxon>
        <taxon>eudicotyledons</taxon>
        <taxon>Gunneridae</taxon>
        <taxon>Pentapetalae</taxon>
        <taxon>rosids</taxon>
        <taxon>malvids</taxon>
        <taxon>Brassicales</taxon>
        <taxon>Brassicaceae</taxon>
        <taxon>Coluteocarpeae</taxon>
        <taxon>Microthlaspi</taxon>
    </lineage>
</organism>
<sequence>MKVNYEEGDDEEQKQQNILWSDAERQHPWYDAPPRLKVTTKNGLRHMNIELTMGIPPEGVYDFFINPNSIFYNMGRGQQLLGKKSRKVLKKDGPREIAKLEKTLPWNFLWWSGSLPVTLIVDGKYKKEKMMFMKVFEGNWKVEPLYVDQERLCKNMLPNSREEYRKCSGGQGKIASKVIMNQYFKPSSLLNLPPLSWCISGITVKTTKTILQIIQNKCAVHRELPFSAYYKGGGV</sequence>
<dbReference type="AlphaFoldDB" id="A0A6D2JGK1"/>
<accession>A0A6D2JGK1</accession>
<proteinExistence type="predicted"/>
<reference evidence="2" key="1">
    <citation type="submission" date="2020-01" db="EMBL/GenBank/DDBJ databases">
        <authorList>
            <person name="Mishra B."/>
        </authorList>
    </citation>
    <scope>NUCLEOTIDE SEQUENCE [LARGE SCALE GENOMIC DNA]</scope>
</reference>
<dbReference type="PANTHER" id="PTHR31385">
    <property type="entry name" value="PUTATIVE (DUF220)-RELATED"/>
    <property type="match status" value="1"/>
</dbReference>
<evidence type="ECO:0000313" key="2">
    <source>
        <dbReference type="EMBL" id="CAA7036043.1"/>
    </source>
</evidence>
<gene>
    <name evidence="2" type="ORF">MERR_LOCUS23278</name>
</gene>
<evidence type="ECO:0000259" key="1">
    <source>
        <dbReference type="Pfam" id="PF02713"/>
    </source>
</evidence>
<name>A0A6D2JGK1_9BRAS</name>
<dbReference type="InterPro" id="IPR003863">
    <property type="entry name" value="DUF220"/>
</dbReference>
<dbReference type="Pfam" id="PF02713">
    <property type="entry name" value="DUF220"/>
    <property type="match status" value="1"/>
</dbReference>
<evidence type="ECO:0000313" key="3">
    <source>
        <dbReference type="Proteomes" id="UP000467841"/>
    </source>
</evidence>
<comment type="caution">
    <text evidence="2">The sequence shown here is derived from an EMBL/GenBank/DDBJ whole genome shotgun (WGS) entry which is preliminary data.</text>
</comment>
<dbReference type="EMBL" id="CACVBM020001163">
    <property type="protein sequence ID" value="CAA7036043.1"/>
    <property type="molecule type" value="Genomic_DNA"/>
</dbReference>
<keyword evidence="3" id="KW-1185">Reference proteome</keyword>
<dbReference type="OrthoDB" id="530906at2759"/>
<feature type="domain" description="DUF220" evidence="1">
    <location>
        <begin position="120"/>
        <end position="177"/>
    </location>
</feature>
<protein>
    <recommendedName>
        <fullName evidence="1">DUF220 domain-containing protein</fullName>
    </recommendedName>
</protein>
<dbReference type="Proteomes" id="UP000467841">
    <property type="component" value="Unassembled WGS sequence"/>
</dbReference>
<dbReference type="PANTHER" id="PTHR31385:SF6">
    <property type="entry name" value="DUF220 DOMAIN-CONTAINING PROTEIN-RELATED"/>
    <property type="match status" value="1"/>
</dbReference>